<dbReference type="AlphaFoldDB" id="A0A439DBC7"/>
<keyword evidence="4" id="KW-1185">Reference proteome</keyword>
<dbReference type="EMBL" id="RYZI01000072">
    <property type="protein sequence ID" value="RWA11709.1"/>
    <property type="molecule type" value="Genomic_DNA"/>
</dbReference>
<dbReference type="Pfam" id="PF08242">
    <property type="entry name" value="Methyltransf_12"/>
    <property type="match status" value="1"/>
</dbReference>
<dbReference type="CDD" id="cd02440">
    <property type="entry name" value="AdoMet_MTases"/>
    <property type="match status" value="1"/>
</dbReference>
<dbReference type="Gene3D" id="3.40.50.150">
    <property type="entry name" value="Vaccinia Virus protein VP39"/>
    <property type="match status" value="1"/>
</dbReference>
<accession>A0A439DBC7</accession>
<name>A0A439DBC7_9PEZI</name>
<comment type="caution">
    <text evidence="3">The sequence shown here is derived from an EMBL/GenBank/DDBJ whole genome shotgun (WGS) entry which is preliminary data.</text>
</comment>
<organism evidence="3 4">
    <name type="scientific">Xylaria grammica</name>
    <dbReference type="NCBI Taxonomy" id="363999"/>
    <lineage>
        <taxon>Eukaryota</taxon>
        <taxon>Fungi</taxon>
        <taxon>Dikarya</taxon>
        <taxon>Ascomycota</taxon>
        <taxon>Pezizomycotina</taxon>
        <taxon>Sordariomycetes</taxon>
        <taxon>Xylariomycetidae</taxon>
        <taxon>Xylariales</taxon>
        <taxon>Xylariaceae</taxon>
        <taxon>Xylaria</taxon>
    </lineage>
</organism>
<evidence type="ECO:0000313" key="4">
    <source>
        <dbReference type="Proteomes" id="UP000286045"/>
    </source>
</evidence>
<dbReference type="PANTHER" id="PTHR43591:SF50">
    <property type="entry name" value="METHYLTRANSFERASE DOMAIN-CONTAINING PROTEIN-RELATED"/>
    <property type="match status" value="1"/>
</dbReference>
<dbReference type="InterPro" id="IPR013217">
    <property type="entry name" value="Methyltransf_12"/>
</dbReference>
<comment type="similarity">
    <text evidence="1">Belongs to the methyltransferase superfamily. LaeA methyltransferase family.</text>
</comment>
<dbReference type="InterPro" id="IPR029063">
    <property type="entry name" value="SAM-dependent_MTases_sf"/>
</dbReference>
<reference evidence="3 4" key="1">
    <citation type="submission" date="2018-12" db="EMBL/GenBank/DDBJ databases">
        <title>Draft genome sequence of Xylaria grammica IHI A82.</title>
        <authorList>
            <person name="Buettner E."/>
            <person name="Kellner H."/>
        </authorList>
    </citation>
    <scope>NUCLEOTIDE SEQUENCE [LARGE SCALE GENOMIC DNA]</scope>
    <source>
        <strain evidence="3 4">IHI A82</strain>
    </source>
</reference>
<dbReference type="PANTHER" id="PTHR43591">
    <property type="entry name" value="METHYLTRANSFERASE"/>
    <property type="match status" value="1"/>
</dbReference>
<protein>
    <recommendedName>
        <fullName evidence="2">Methyltransferase type 12 domain-containing protein</fullName>
    </recommendedName>
</protein>
<evidence type="ECO:0000313" key="3">
    <source>
        <dbReference type="EMBL" id="RWA11709.1"/>
    </source>
</evidence>
<evidence type="ECO:0000259" key="2">
    <source>
        <dbReference type="Pfam" id="PF08242"/>
    </source>
</evidence>
<dbReference type="STRING" id="363999.A0A439DBC7"/>
<dbReference type="Proteomes" id="UP000286045">
    <property type="component" value="Unassembled WGS sequence"/>
</dbReference>
<sequence>MVDTYAEKMTRHPSDAQRLGEQLDLMVENIGYLLHPSITAALPKAPAIADIATATGGFLLRVRDLYPEGTFDGSDISPAAFPLPGDLPENVALAVLDVKKPVPETLHGKYDVVNVRMLVAAMLPGDWAPAVVNLSRMLKPGGFLQWTECDLLHLEPLRGRTDSSVENLRLLQGRFGAVFREQASYGWNTLPTHMQEAGLHPVVRDVVSSDRISDTRGKATANRVRVFLAFARLMAERGAPGAMAVEEIDRLEMNIQNDIKSGAYIRYDIHVSCGRKPLN</sequence>
<dbReference type="SUPFAM" id="SSF53335">
    <property type="entry name" value="S-adenosyl-L-methionine-dependent methyltransferases"/>
    <property type="match status" value="1"/>
</dbReference>
<gene>
    <name evidence="3" type="ORF">EKO27_g3396</name>
</gene>
<proteinExistence type="inferred from homology"/>
<feature type="domain" description="Methyltransferase type 12" evidence="2">
    <location>
        <begin position="50"/>
        <end position="144"/>
    </location>
</feature>
<evidence type="ECO:0000256" key="1">
    <source>
        <dbReference type="ARBA" id="ARBA00038158"/>
    </source>
</evidence>